<reference evidence="4" key="1">
    <citation type="submission" date="2014-01" db="EMBL/GenBank/DDBJ databases">
        <authorList>
            <person name="Brown-Elliot B."/>
            <person name="Wallace R."/>
            <person name="Lenaerts A."/>
            <person name="Ordway D."/>
            <person name="DeGroote M.A."/>
            <person name="Parker T."/>
            <person name="Sizemore C."/>
            <person name="Tallon L.J."/>
            <person name="Sadzewicz L.K."/>
            <person name="Sengamalay N."/>
            <person name="Fraser C.M."/>
            <person name="Hine E."/>
            <person name="Shefchek K.A."/>
            <person name="Das S.P."/>
            <person name="Tettelin H."/>
        </authorList>
    </citation>
    <scope>NUCLEOTIDE SEQUENCE [LARGE SCALE GENOMIC DNA]</scope>
    <source>
        <strain evidence="4">4042</strain>
    </source>
</reference>
<comment type="similarity">
    <text evidence="1 2">Belongs to the UPF0102 family.</text>
</comment>
<gene>
    <name evidence="4" type="ORF">I553_7371</name>
</gene>
<feature type="region of interest" description="Disordered" evidence="3">
    <location>
        <begin position="112"/>
        <end position="156"/>
    </location>
</feature>
<dbReference type="Pfam" id="PF02021">
    <property type="entry name" value="UPF0102"/>
    <property type="match status" value="1"/>
</dbReference>
<feature type="compositionally biased region" description="Low complexity" evidence="3">
    <location>
        <begin position="114"/>
        <end position="130"/>
    </location>
</feature>
<protein>
    <recommendedName>
        <fullName evidence="2">UPF0102 protein I553_7371</fullName>
    </recommendedName>
</protein>
<dbReference type="GO" id="GO:0003676">
    <property type="term" value="F:nucleic acid binding"/>
    <property type="evidence" value="ECO:0007669"/>
    <property type="project" value="InterPro"/>
</dbReference>
<dbReference type="PATRIC" id="fig|1299334.3.peg.399"/>
<dbReference type="PANTHER" id="PTHR34039:SF1">
    <property type="entry name" value="UPF0102 PROTEIN YRAN"/>
    <property type="match status" value="1"/>
</dbReference>
<dbReference type="PANTHER" id="PTHR34039">
    <property type="entry name" value="UPF0102 PROTEIN YRAN"/>
    <property type="match status" value="1"/>
</dbReference>
<dbReference type="InterPro" id="IPR011856">
    <property type="entry name" value="tRNA_endonuc-like_dom_sf"/>
</dbReference>
<dbReference type="CDD" id="cd20736">
    <property type="entry name" value="PoNe_Nuclease"/>
    <property type="match status" value="1"/>
</dbReference>
<comment type="caution">
    <text evidence="4">The sequence shown here is derived from an EMBL/GenBank/DDBJ whole genome shotgun (WGS) entry which is preliminary data.</text>
</comment>
<proteinExistence type="inferred from homology"/>
<evidence type="ECO:0000313" key="4">
    <source>
        <dbReference type="EMBL" id="EUA76383.1"/>
    </source>
</evidence>
<evidence type="ECO:0000256" key="1">
    <source>
        <dbReference type="ARBA" id="ARBA00006738"/>
    </source>
</evidence>
<dbReference type="InterPro" id="IPR011335">
    <property type="entry name" value="Restrct_endonuc-II-like"/>
</dbReference>
<sequence length="156" mass="15897">MAVLGSACCVGPSRHCDGMTTLTRAELGALGEQLAVDHLTRSGLRIVTRNWRCRYGEIDVIATDAAARTVVFVEVKTRTGDGFGGLANAVTRRRRAGCVGWPRCGWPVRTAGGRPSASTSSACGSGAAAPPRSPICKGSADGAGAGVLGRSAGLGR</sequence>
<dbReference type="AlphaFoldDB" id="X8E8T8"/>
<dbReference type="EMBL" id="JAOB01000006">
    <property type="protein sequence ID" value="EUA76383.1"/>
    <property type="molecule type" value="Genomic_DNA"/>
</dbReference>
<evidence type="ECO:0000256" key="2">
    <source>
        <dbReference type="HAMAP-Rule" id="MF_00048"/>
    </source>
</evidence>
<accession>X8E8T8</accession>
<dbReference type="HAMAP" id="MF_00048">
    <property type="entry name" value="UPF0102"/>
    <property type="match status" value="1"/>
</dbReference>
<dbReference type="InterPro" id="IPR003509">
    <property type="entry name" value="UPF0102_YraN-like"/>
</dbReference>
<dbReference type="Gene3D" id="3.40.1350.10">
    <property type="match status" value="1"/>
</dbReference>
<dbReference type="SUPFAM" id="SSF52980">
    <property type="entry name" value="Restriction endonuclease-like"/>
    <property type="match status" value="1"/>
</dbReference>
<organism evidence="4">
    <name type="scientific">Mycobacterium xenopi 4042</name>
    <dbReference type="NCBI Taxonomy" id="1299334"/>
    <lineage>
        <taxon>Bacteria</taxon>
        <taxon>Bacillati</taxon>
        <taxon>Actinomycetota</taxon>
        <taxon>Actinomycetes</taxon>
        <taxon>Mycobacteriales</taxon>
        <taxon>Mycobacteriaceae</taxon>
        <taxon>Mycobacterium</taxon>
    </lineage>
</organism>
<feature type="compositionally biased region" description="Gly residues" evidence="3">
    <location>
        <begin position="141"/>
        <end position="156"/>
    </location>
</feature>
<evidence type="ECO:0000256" key="3">
    <source>
        <dbReference type="SAM" id="MobiDB-lite"/>
    </source>
</evidence>
<name>X8E8T8_MYCXE</name>